<evidence type="ECO:0000313" key="2">
    <source>
        <dbReference type="EMBL" id="TNV85494.1"/>
    </source>
</evidence>
<protein>
    <submittedName>
        <fullName evidence="2">Uncharacterized protein</fullName>
    </submittedName>
</protein>
<dbReference type="AntiFam" id="ANF00078">
    <property type="entry name" value="Shadow ORF (opposite pccB)"/>
</dbReference>
<feature type="chain" id="PRO_5035218472" evidence="1">
    <location>
        <begin position="18"/>
        <end position="422"/>
    </location>
</feature>
<feature type="signal peptide" evidence="1">
    <location>
        <begin position="1"/>
        <end position="17"/>
    </location>
</feature>
<sequence>MHWCIQSIFYLLQCSEGQVVVSPLGLDTVLRLKHAQVVGNDSACGAGHNDVVDVSALCGLEGVRELVLVVPRLRLHVLTLEDNLHCSLGAHHGYLGGGPGVVVVTVEVLGGHHIISTTIGLTGDEVDFRHSSLGIREQQLCAVLNNAAELLHGSGQEPGHVGERNEGDLECVAEPHEACGLDGCVNIEAPRQHLGLVGDNANDASLHFTEADDYVLGVVGHDLVEVVAVEHVVDDLLHVVGLVGVEGHHVVQQLPRRLVATVVLSPHFVRALVLVVLGQVGHELAGRGDGLDVVVEGAVGDTGDRAVHLSSTKFLLGHSFLGDSLDYIRPGDEHVRSVLHHEREVGEGGGVHCAASAGSHDERELGNDTRRVHVPLEDLGVAREGLNALLDSGTPGVVEADAGRARQHCLVHDLADLLGEGL</sequence>
<accession>A0A8J8P465</accession>
<proteinExistence type="predicted"/>
<dbReference type="AlphaFoldDB" id="A0A8J8P465"/>
<gene>
    <name evidence="2" type="ORF">FGO68_gene16356</name>
</gene>
<keyword evidence="3" id="KW-1185">Reference proteome</keyword>
<organism evidence="2 3">
    <name type="scientific">Halteria grandinella</name>
    <dbReference type="NCBI Taxonomy" id="5974"/>
    <lineage>
        <taxon>Eukaryota</taxon>
        <taxon>Sar</taxon>
        <taxon>Alveolata</taxon>
        <taxon>Ciliophora</taxon>
        <taxon>Intramacronucleata</taxon>
        <taxon>Spirotrichea</taxon>
        <taxon>Stichotrichia</taxon>
        <taxon>Sporadotrichida</taxon>
        <taxon>Halteriidae</taxon>
        <taxon>Halteria</taxon>
    </lineage>
</organism>
<dbReference type="Proteomes" id="UP000785679">
    <property type="component" value="Unassembled WGS sequence"/>
</dbReference>
<dbReference type="OrthoDB" id="10611933at2759"/>
<comment type="caution">
    <text evidence="2">The sequence shown here is derived from an EMBL/GenBank/DDBJ whole genome shotgun (WGS) entry which is preliminary data.</text>
</comment>
<dbReference type="EMBL" id="RRYP01001784">
    <property type="protein sequence ID" value="TNV85494.1"/>
    <property type="molecule type" value="Genomic_DNA"/>
</dbReference>
<keyword evidence="1" id="KW-0732">Signal</keyword>
<evidence type="ECO:0000256" key="1">
    <source>
        <dbReference type="SAM" id="SignalP"/>
    </source>
</evidence>
<name>A0A8J8P465_HALGN</name>
<evidence type="ECO:0000313" key="3">
    <source>
        <dbReference type="Proteomes" id="UP000785679"/>
    </source>
</evidence>
<reference evidence="2" key="1">
    <citation type="submission" date="2019-06" db="EMBL/GenBank/DDBJ databases">
        <authorList>
            <person name="Zheng W."/>
        </authorList>
    </citation>
    <scope>NUCLEOTIDE SEQUENCE</scope>
    <source>
        <strain evidence="2">QDHG01</strain>
    </source>
</reference>